<protein>
    <submittedName>
        <fullName evidence="1">Uncharacterized protein</fullName>
    </submittedName>
</protein>
<dbReference type="EMBL" id="JAMDLY010000010">
    <property type="protein sequence ID" value="MCY9529725.1"/>
    <property type="molecule type" value="Genomic_DNA"/>
</dbReference>
<proteinExistence type="predicted"/>
<accession>A0ABT4E7K4</accession>
<name>A0ABT4E7K4_PAEAL</name>
<dbReference type="RefSeq" id="WP_090514885.1">
    <property type="nucleotide sequence ID" value="NZ_JAMDLY010000010.1"/>
</dbReference>
<gene>
    <name evidence="1" type="ORF">M5X04_10315</name>
</gene>
<evidence type="ECO:0000313" key="1">
    <source>
        <dbReference type="EMBL" id="MCY9529725.1"/>
    </source>
</evidence>
<reference evidence="1 2" key="1">
    <citation type="submission" date="2022-05" db="EMBL/GenBank/DDBJ databases">
        <title>Genome Sequencing of Bee-Associated Microbes.</title>
        <authorList>
            <person name="Dunlap C."/>
        </authorList>
    </citation>
    <scope>NUCLEOTIDE SEQUENCE [LARGE SCALE GENOMIC DNA]</scope>
    <source>
        <strain evidence="1 2">NRRL NRS-750</strain>
    </source>
</reference>
<evidence type="ECO:0000313" key="2">
    <source>
        <dbReference type="Proteomes" id="UP001527090"/>
    </source>
</evidence>
<organism evidence="1 2">
    <name type="scientific">Paenibacillus alvei</name>
    <name type="common">Bacillus alvei</name>
    <dbReference type="NCBI Taxonomy" id="44250"/>
    <lineage>
        <taxon>Bacteria</taxon>
        <taxon>Bacillati</taxon>
        <taxon>Bacillota</taxon>
        <taxon>Bacilli</taxon>
        <taxon>Bacillales</taxon>
        <taxon>Paenibacillaceae</taxon>
        <taxon>Paenibacillus</taxon>
    </lineage>
</organism>
<keyword evidence="2" id="KW-1185">Reference proteome</keyword>
<comment type="caution">
    <text evidence="1">The sequence shown here is derived from an EMBL/GenBank/DDBJ whole genome shotgun (WGS) entry which is preliminary data.</text>
</comment>
<dbReference type="Proteomes" id="UP001527090">
    <property type="component" value="Unassembled WGS sequence"/>
</dbReference>
<sequence length="81" mass="9710">MIIELDGYFLHKYLLSNSDLEISELERVFGQITVRGERPEGIYEYLCKEYGMKEIEKINDRRIDIVIDLDTFKIYKPIYLT</sequence>